<evidence type="ECO:0000259" key="3">
    <source>
        <dbReference type="Pfam" id="PF22820"/>
    </source>
</evidence>
<dbReference type="InterPro" id="IPR026870">
    <property type="entry name" value="Zinc_ribbon_dom"/>
</dbReference>
<dbReference type="Pfam" id="PF22820">
    <property type="entry name" value="TcaA_3rd_4th"/>
    <property type="match status" value="1"/>
</dbReference>
<dbReference type="Proteomes" id="UP000823614">
    <property type="component" value="Unassembled WGS sequence"/>
</dbReference>
<dbReference type="PANTHER" id="PTHR40038">
    <property type="entry name" value="MEMBRANE-ASSOCIATED PROTEIN TCAA"/>
    <property type="match status" value="1"/>
</dbReference>
<feature type="transmembrane region" description="Helical" evidence="1">
    <location>
        <begin position="102"/>
        <end position="123"/>
    </location>
</feature>
<organism evidence="4 5">
    <name type="scientific">Candidatus Gallilactobacillus intestinavium</name>
    <dbReference type="NCBI Taxonomy" id="2840838"/>
    <lineage>
        <taxon>Bacteria</taxon>
        <taxon>Bacillati</taxon>
        <taxon>Bacillota</taxon>
        <taxon>Bacilli</taxon>
        <taxon>Lactobacillales</taxon>
        <taxon>Lactobacillaceae</taxon>
        <taxon>Lactobacillaceae incertae sedis</taxon>
        <taxon>Candidatus Gallilactobacillus</taxon>
    </lineage>
</organism>
<evidence type="ECO:0000259" key="2">
    <source>
        <dbReference type="Pfam" id="PF13240"/>
    </source>
</evidence>
<proteinExistence type="predicted"/>
<evidence type="ECO:0000313" key="4">
    <source>
        <dbReference type="EMBL" id="MBO8442036.1"/>
    </source>
</evidence>
<evidence type="ECO:0000313" key="5">
    <source>
        <dbReference type="Proteomes" id="UP000823614"/>
    </source>
</evidence>
<sequence length="500" mass="56756">MKFFCPNCGYKITEPIQFCPNCGYKVSDIVKSLQQQDASVVSKTKEKTQVQENKQVKFDDNHQLNKQVKKTKANKAKVKPTNHHGFREKLDGLKDNLVTHKWGWLLGLLIALVLLFVGLNNYYQPRNQIARAYTVLNNPNKNGAHYITTNDSQAKINRESVKPFQKEFHNGVRNGMTKHYFVKHELKALKHNSHEYYDFQKTGNVWLFFPKYKLKVDTVSIPVKTNLPNLKIYQNGKYVATSYGHNYEKNFNHLLYGIYKFTAKGTVHGQKVSASDVYDGSGDVDDIINLDININTFNIKSVPNAEVYVNNKKVGNLDKNGNYTLKNYPIHKNTKLYLKANLNGKMTQSESVKLYSHSTKVSPLFPGMLNKKDSEHLLKNVFVDNDGDPDNHKDIADNFDQGGNNGDFKNLMNQNKGFSNNDSLTGYKYSVSVDDVLPNGDGKTKVDYTLTVTQYYNDGGKEVQVYKSTAIVGNENNKNVIFSLGKPNMVSQHNDSSNDD</sequence>
<reference evidence="4" key="1">
    <citation type="submission" date="2020-10" db="EMBL/GenBank/DDBJ databases">
        <authorList>
            <person name="Gilroy R."/>
        </authorList>
    </citation>
    <scope>NUCLEOTIDE SEQUENCE</scope>
    <source>
        <strain evidence="4">C6-149</strain>
    </source>
</reference>
<dbReference type="Pfam" id="PF13240">
    <property type="entry name" value="Zn_Ribbon_1"/>
    <property type="match status" value="1"/>
</dbReference>
<evidence type="ECO:0000256" key="1">
    <source>
        <dbReference type="SAM" id="Phobius"/>
    </source>
</evidence>
<dbReference type="InterPro" id="IPR054530">
    <property type="entry name" value="TcaA_4th"/>
</dbReference>
<name>A0A9D9H8G3_9LACO</name>
<keyword evidence="1" id="KW-0812">Transmembrane</keyword>
<accession>A0A9D9H8G3</accession>
<feature type="domain" description="TcaA 4th" evidence="3">
    <location>
        <begin position="294"/>
        <end position="355"/>
    </location>
</feature>
<gene>
    <name evidence="4" type="ORF">IAA89_06360</name>
</gene>
<protein>
    <submittedName>
        <fullName evidence="4">Zinc-ribbon domain-containing protein</fullName>
    </submittedName>
</protein>
<keyword evidence="1" id="KW-1133">Transmembrane helix</keyword>
<feature type="domain" description="Zinc-ribbon" evidence="2">
    <location>
        <begin position="4"/>
        <end position="26"/>
    </location>
</feature>
<comment type="caution">
    <text evidence="4">The sequence shown here is derived from an EMBL/GenBank/DDBJ whole genome shotgun (WGS) entry which is preliminary data.</text>
</comment>
<reference evidence="4" key="2">
    <citation type="journal article" date="2021" name="PeerJ">
        <title>Extensive microbial diversity within the chicken gut microbiome revealed by metagenomics and culture.</title>
        <authorList>
            <person name="Gilroy R."/>
            <person name="Ravi A."/>
            <person name="Getino M."/>
            <person name="Pursley I."/>
            <person name="Horton D.L."/>
            <person name="Alikhan N.F."/>
            <person name="Baker D."/>
            <person name="Gharbi K."/>
            <person name="Hall N."/>
            <person name="Watson M."/>
            <person name="Adriaenssens E.M."/>
            <person name="Foster-Nyarko E."/>
            <person name="Jarju S."/>
            <person name="Secka A."/>
            <person name="Antonio M."/>
            <person name="Oren A."/>
            <person name="Chaudhuri R.R."/>
            <person name="La Ragione R."/>
            <person name="Hildebrand F."/>
            <person name="Pallen M.J."/>
        </authorList>
    </citation>
    <scope>NUCLEOTIDE SEQUENCE</scope>
    <source>
        <strain evidence="4">C6-149</strain>
    </source>
</reference>
<dbReference type="PANTHER" id="PTHR40038:SF1">
    <property type="entry name" value="MEMBRANE-ASSOCIATED PROTEIN TCAA"/>
    <property type="match status" value="1"/>
</dbReference>
<dbReference type="AlphaFoldDB" id="A0A9D9H8G3"/>
<keyword evidence="1" id="KW-0472">Membrane</keyword>
<dbReference type="EMBL" id="JADIMP010000103">
    <property type="protein sequence ID" value="MBO8442036.1"/>
    <property type="molecule type" value="Genomic_DNA"/>
</dbReference>